<evidence type="ECO:0000313" key="1">
    <source>
        <dbReference type="EMBL" id="KAI0028765.1"/>
    </source>
</evidence>
<comment type="caution">
    <text evidence="1">The sequence shown here is derived from an EMBL/GenBank/DDBJ whole genome shotgun (WGS) entry which is preliminary data.</text>
</comment>
<reference evidence="1" key="2">
    <citation type="journal article" date="2022" name="New Phytol.">
        <title>Evolutionary transition to the ectomycorrhizal habit in the genomes of a hyperdiverse lineage of mushroom-forming fungi.</title>
        <authorList>
            <person name="Looney B."/>
            <person name="Miyauchi S."/>
            <person name="Morin E."/>
            <person name="Drula E."/>
            <person name="Courty P.E."/>
            <person name="Kohler A."/>
            <person name="Kuo A."/>
            <person name="LaButti K."/>
            <person name="Pangilinan J."/>
            <person name="Lipzen A."/>
            <person name="Riley R."/>
            <person name="Andreopoulos W."/>
            <person name="He G."/>
            <person name="Johnson J."/>
            <person name="Nolan M."/>
            <person name="Tritt A."/>
            <person name="Barry K.W."/>
            <person name="Grigoriev I.V."/>
            <person name="Nagy L.G."/>
            <person name="Hibbett D."/>
            <person name="Henrissat B."/>
            <person name="Matheny P.B."/>
            <person name="Labbe J."/>
            <person name="Martin F.M."/>
        </authorList>
    </citation>
    <scope>NUCLEOTIDE SEQUENCE</scope>
    <source>
        <strain evidence="1">EC-137</strain>
    </source>
</reference>
<reference evidence="1" key="1">
    <citation type="submission" date="2021-02" db="EMBL/GenBank/DDBJ databases">
        <authorList>
            <consortium name="DOE Joint Genome Institute"/>
            <person name="Ahrendt S."/>
            <person name="Looney B.P."/>
            <person name="Miyauchi S."/>
            <person name="Morin E."/>
            <person name="Drula E."/>
            <person name="Courty P.E."/>
            <person name="Chicoki N."/>
            <person name="Fauchery L."/>
            <person name="Kohler A."/>
            <person name="Kuo A."/>
            <person name="Labutti K."/>
            <person name="Pangilinan J."/>
            <person name="Lipzen A."/>
            <person name="Riley R."/>
            <person name="Andreopoulos W."/>
            <person name="He G."/>
            <person name="Johnson J."/>
            <person name="Barry K.W."/>
            <person name="Grigoriev I.V."/>
            <person name="Nagy L."/>
            <person name="Hibbett D."/>
            <person name="Henrissat B."/>
            <person name="Matheny P.B."/>
            <person name="Labbe J."/>
            <person name="Martin F."/>
        </authorList>
    </citation>
    <scope>NUCLEOTIDE SEQUENCE</scope>
    <source>
        <strain evidence="1">EC-137</strain>
    </source>
</reference>
<dbReference type="EMBL" id="MU273724">
    <property type="protein sequence ID" value="KAI0028765.1"/>
    <property type="molecule type" value="Genomic_DNA"/>
</dbReference>
<protein>
    <submittedName>
        <fullName evidence="1">Permease for cytosine/purines, uracil, thiamine, allantoin-domain-containing protein</fullName>
    </submittedName>
</protein>
<name>A0ACB8QB30_9AGAM</name>
<sequence>MDAEKAPSVFDVVDPAFSSAAEKDLLSSSPSPPLGWLERLTRFLRTWGVETHGIEPVPQIARTDTRTYQLFFLWFSTNLSVLTVSTGVSGPAFFSLGQRDAFLIILVVDLLYVPAPAPDAVFGPQLGMRAMVQSRFSWGYYAAALPAALNVFSLQGFLILDTIIGGQTLAAVSPSRLNATAGIVIIAVLSLVLTFCGYRVLHWYEQFAWVPNAVAFITLLAVGARDMRTAPAPSAPPTASAVLSFASIVCISVFSWCTMSPDYGVHHAPAPPRRVILFVYLGFLLGSLPGHMIGAALASAAPVVPDWAAGLGPDSSDVGGLVGAVLARAGGFGRFLTALIALTIPSGVAPTMYSFGTSLMAVTPLAARVPRYVWGVVATAVLIPVGIVGAVRFYNTFVDILSVIGYWSAPFAGIVLADHFVIRRGRWASYEPADWDRPRVLPLGAAAFGAWLFSVGIIVPCMNQVYYVGPIAAAGAGDIAIYTSVVLAVIMYIPARLLEMRFERRIGQGGAVH</sequence>
<gene>
    <name evidence="1" type="ORF">K488DRAFT_57791</name>
</gene>
<keyword evidence="2" id="KW-1185">Reference proteome</keyword>
<proteinExistence type="predicted"/>
<accession>A0ACB8QB30</accession>
<evidence type="ECO:0000313" key="2">
    <source>
        <dbReference type="Proteomes" id="UP000814128"/>
    </source>
</evidence>
<dbReference type="Proteomes" id="UP000814128">
    <property type="component" value="Unassembled WGS sequence"/>
</dbReference>
<organism evidence="1 2">
    <name type="scientific">Vararia minispora EC-137</name>
    <dbReference type="NCBI Taxonomy" id="1314806"/>
    <lineage>
        <taxon>Eukaryota</taxon>
        <taxon>Fungi</taxon>
        <taxon>Dikarya</taxon>
        <taxon>Basidiomycota</taxon>
        <taxon>Agaricomycotina</taxon>
        <taxon>Agaricomycetes</taxon>
        <taxon>Russulales</taxon>
        <taxon>Lachnocladiaceae</taxon>
        <taxon>Vararia</taxon>
    </lineage>
</organism>